<dbReference type="EMBL" id="HE575317">
    <property type="protein sequence ID" value="CCC89983.1"/>
    <property type="molecule type" value="Genomic_DNA"/>
</dbReference>
<gene>
    <name evidence="7" type="ORF">TCIL3000_4_670</name>
</gene>
<comment type="function">
    <text evidence="6">Phosphorylates Ins(1,3,4,5,6)P5 at position 2 to form Ins(1,2,3,4,5,6)P6 (InsP6 or phytate).</text>
</comment>
<accession>G0UKS8</accession>
<evidence type="ECO:0000313" key="7">
    <source>
        <dbReference type="EMBL" id="CCC89983.1"/>
    </source>
</evidence>
<comment type="domain">
    <text evidence="6">The EXKPK motif is conserved in inositol-pentakisphosphate 2-kinases of both family 1 and 2.</text>
</comment>
<dbReference type="EC" id="2.7.1.158" evidence="1 6"/>
<dbReference type="GO" id="GO:0032958">
    <property type="term" value="P:inositol phosphate biosynthetic process"/>
    <property type="evidence" value="ECO:0007669"/>
    <property type="project" value="TreeGrafter"/>
</dbReference>
<keyword evidence="4 6" id="KW-0418">Kinase</keyword>
<evidence type="ECO:0000256" key="5">
    <source>
        <dbReference type="ARBA" id="ARBA00022840"/>
    </source>
</evidence>
<dbReference type="PANTHER" id="PTHR14456">
    <property type="entry name" value="INOSITOL POLYPHOSPHATE KINASE 1"/>
    <property type="match status" value="1"/>
</dbReference>
<name>G0UKS8_TRYCI</name>
<organism evidence="7">
    <name type="scientific">Trypanosoma congolense (strain IL3000)</name>
    <dbReference type="NCBI Taxonomy" id="1068625"/>
    <lineage>
        <taxon>Eukaryota</taxon>
        <taxon>Discoba</taxon>
        <taxon>Euglenozoa</taxon>
        <taxon>Kinetoplastea</taxon>
        <taxon>Metakinetoplastina</taxon>
        <taxon>Trypanosomatida</taxon>
        <taxon>Trypanosomatidae</taxon>
        <taxon>Trypanosoma</taxon>
        <taxon>Nannomonas</taxon>
    </lineage>
</organism>
<sequence length="512" mass="56566">MLALFPRYLFIHMNLLTPNNYYCHYFLFYRRALHAPSLVLMEDPYSSMFLIVFRGAAMRFLGAGACSVVMALSEEEAREWCDSVPAPLLWQLALRLSTRITRCCPVCCDLLTDFVGFQFDIEITENLKGRCAAAYPPLADRCMTALHAQLITNFSFDPRLIQECCTPHNYIGASSGIARLGISQRSGLTIEVKPKGLWKFPSVVGIVVDSVEYYLHPMKLRQCRYSLMQLLKCKKRSGACPATSSDRSSYCPNHLMLGDESSIVVALRRLVEQPANNMGVVSEGHTLEDISEESLHVVSVALHRSGVLPRLADLQLFGSASDHEIPVLDVELLFRWSTARDMSSVKWIVTVPSEPALPSADCCCQSGIHPLCGTTTQKRSFNTRFIAPMLDFGECVKRFYASMTAKDVSLLVSLSSLAEGVLSSCLKPPSSPVAELSATSGGITSEEVSSFRYAHGGVVVSVGHPAVAVCRVGVVDVDDKSHKSLSHYFHRDHEVLAAWEEYCLLNPSSSHH</sequence>
<keyword evidence="5 6" id="KW-0067">ATP-binding</keyword>
<keyword evidence="2 6" id="KW-0808">Transferase</keyword>
<evidence type="ECO:0000256" key="4">
    <source>
        <dbReference type="ARBA" id="ARBA00022777"/>
    </source>
</evidence>
<dbReference type="InterPro" id="IPR009286">
    <property type="entry name" value="Ins_P5_2-kin"/>
</dbReference>
<evidence type="ECO:0000256" key="2">
    <source>
        <dbReference type="ARBA" id="ARBA00022679"/>
    </source>
</evidence>
<dbReference type="PANTHER" id="PTHR14456:SF2">
    <property type="entry name" value="INOSITOL-PENTAKISPHOSPHATE 2-KINASE"/>
    <property type="match status" value="1"/>
</dbReference>
<dbReference type="Pfam" id="PF06090">
    <property type="entry name" value="Ins_P5_2-kin"/>
    <property type="match status" value="1"/>
</dbReference>
<evidence type="ECO:0000256" key="1">
    <source>
        <dbReference type="ARBA" id="ARBA00012023"/>
    </source>
</evidence>
<dbReference type="VEuPathDB" id="TriTrypDB:TcIL3000_4_670"/>
<evidence type="ECO:0000256" key="6">
    <source>
        <dbReference type="RuleBase" id="RU364126"/>
    </source>
</evidence>
<comment type="catalytic activity">
    <reaction evidence="6">
        <text>1D-myo-inositol 1,3,4,5,6-pentakisphosphate + ATP = 1D-myo-inositol hexakisphosphate + ADP + H(+)</text>
        <dbReference type="Rhea" id="RHEA:20313"/>
        <dbReference type="ChEBI" id="CHEBI:15378"/>
        <dbReference type="ChEBI" id="CHEBI:30616"/>
        <dbReference type="ChEBI" id="CHEBI:57733"/>
        <dbReference type="ChEBI" id="CHEBI:58130"/>
        <dbReference type="ChEBI" id="CHEBI:456216"/>
        <dbReference type="EC" id="2.7.1.158"/>
    </reaction>
</comment>
<protein>
    <recommendedName>
        <fullName evidence="1 6">Inositol-pentakisphosphate 2-kinase</fullName>
        <ecNumber evidence="1 6">2.7.1.158</ecNumber>
    </recommendedName>
</protein>
<proteinExistence type="predicted"/>
<dbReference type="GO" id="GO:0005634">
    <property type="term" value="C:nucleus"/>
    <property type="evidence" value="ECO:0007669"/>
    <property type="project" value="TreeGrafter"/>
</dbReference>
<dbReference type="GO" id="GO:0035299">
    <property type="term" value="F:inositol-1,3,4,5,6-pentakisphosphate 2-kinase activity"/>
    <property type="evidence" value="ECO:0007669"/>
    <property type="project" value="UniProtKB-EC"/>
</dbReference>
<dbReference type="GO" id="GO:0005524">
    <property type="term" value="F:ATP binding"/>
    <property type="evidence" value="ECO:0007669"/>
    <property type="project" value="UniProtKB-KW"/>
</dbReference>
<keyword evidence="3 6" id="KW-0547">Nucleotide-binding</keyword>
<evidence type="ECO:0000256" key="3">
    <source>
        <dbReference type="ARBA" id="ARBA00022741"/>
    </source>
</evidence>
<dbReference type="AlphaFoldDB" id="G0UKS8"/>
<reference evidence="7" key="1">
    <citation type="journal article" date="2012" name="Proc. Natl. Acad. Sci. U.S.A.">
        <title>Antigenic diversity is generated by distinct evolutionary mechanisms in African trypanosome species.</title>
        <authorList>
            <person name="Jackson A.P."/>
            <person name="Berry A."/>
            <person name="Aslett M."/>
            <person name="Allison H.C."/>
            <person name="Burton P."/>
            <person name="Vavrova-Anderson J."/>
            <person name="Brown R."/>
            <person name="Browne H."/>
            <person name="Corton N."/>
            <person name="Hauser H."/>
            <person name="Gamble J."/>
            <person name="Gilderthorp R."/>
            <person name="Marcello L."/>
            <person name="McQuillan J."/>
            <person name="Otto T.D."/>
            <person name="Quail M.A."/>
            <person name="Sanders M.J."/>
            <person name="van Tonder A."/>
            <person name="Ginger M.L."/>
            <person name="Field M.C."/>
            <person name="Barry J.D."/>
            <person name="Hertz-Fowler C."/>
            <person name="Berriman M."/>
        </authorList>
    </citation>
    <scope>NUCLEOTIDE SEQUENCE</scope>
    <source>
        <strain evidence="7">IL3000</strain>
    </source>
</reference>